<dbReference type="GO" id="GO:0008236">
    <property type="term" value="F:serine-type peptidase activity"/>
    <property type="evidence" value="ECO:0007669"/>
    <property type="project" value="InterPro"/>
</dbReference>
<comment type="caution">
    <text evidence="2">The sequence shown here is derived from an EMBL/GenBank/DDBJ whole genome shotgun (WGS) entry which is preliminary data.</text>
</comment>
<organism evidence="2 3">
    <name type="scientific">Lactiplantibacillus pentosus</name>
    <name type="common">Lactobacillus pentosus</name>
    <dbReference type="NCBI Taxonomy" id="1589"/>
    <lineage>
        <taxon>Bacteria</taxon>
        <taxon>Bacillati</taxon>
        <taxon>Bacillota</taxon>
        <taxon>Bacilli</taxon>
        <taxon>Lactobacillales</taxon>
        <taxon>Lactobacillaceae</taxon>
        <taxon>Lactiplantibacillus</taxon>
    </lineage>
</organism>
<dbReference type="EMBL" id="JAVLAO010000001">
    <property type="protein sequence ID" value="MDT7038944.1"/>
    <property type="molecule type" value="Genomic_DNA"/>
</dbReference>
<dbReference type="Pfam" id="PF00326">
    <property type="entry name" value="Peptidase_S9"/>
    <property type="match status" value="1"/>
</dbReference>
<dbReference type="Proteomes" id="UP001263852">
    <property type="component" value="Unassembled WGS sequence"/>
</dbReference>
<dbReference type="GO" id="GO:0006508">
    <property type="term" value="P:proteolysis"/>
    <property type="evidence" value="ECO:0007669"/>
    <property type="project" value="InterPro"/>
</dbReference>
<dbReference type="RefSeq" id="WP_216748015.1">
    <property type="nucleotide sequence ID" value="NZ_JAGWDT010000001.1"/>
</dbReference>
<accession>A0AAW8WG94</accession>
<evidence type="ECO:0000259" key="1">
    <source>
        <dbReference type="Pfam" id="PF00326"/>
    </source>
</evidence>
<evidence type="ECO:0000313" key="2">
    <source>
        <dbReference type="EMBL" id="MDT7038944.1"/>
    </source>
</evidence>
<gene>
    <name evidence="2" type="ORF">RI555_08105</name>
</gene>
<name>A0AAW8WG94_LACPE</name>
<proteinExistence type="predicted"/>
<sequence length="296" mass="31858">MRRHLLVSLIIGISSVLLILAGCQRRTSTETKGPSAGKVTTGDRRLAINDQVVHVKFSGEDIYGHLYTPKKHGKQMPVAIVAHGLGGTYQELGGPARHLASRGYMTYAFDFPGGSSGGQSTGVRQTQMSIETEAHDLTAVIKAITARSAAASGRTLLVGGSQGGVVAGLVASRHPKLVDRLALMYPAFSMTHDARSQYQTIGAVPRTTDVFGFTVGRAYYRALLRQDVTKTATTYRGPVLIVHGDADDIVPIKYVRQAAANYQHGQLHVLSGAGHDFEGHNQRQALKLLDKFINTK</sequence>
<dbReference type="AlphaFoldDB" id="A0AAW8WG94"/>
<reference evidence="2" key="1">
    <citation type="submission" date="2023-08" db="EMBL/GenBank/DDBJ databases">
        <authorList>
            <person name="Page C.A."/>
            <person name="Perez-Diaz I.M."/>
        </authorList>
    </citation>
    <scope>NUCLEOTIDE SEQUENCE</scope>
    <source>
        <strain evidence="2">1.8.9</strain>
    </source>
</reference>
<dbReference type="InterPro" id="IPR001375">
    <property type="entry name" value="Peptidase_S9_cat"/>
</dbReference>
<protein>
    <submittedName>
        <fullName evidence="2">Alpha/beta fold hydrolase</fullName>
    </submittedName>
</protein>
<dbReference type="InterPro" id="IPR050261">
    <property type="entry name" value="FrsA_esterase"/>
</dbReference>
<feature type="domain" description="Peptidase S9 prolyl oligopeptidase catalytic" evidence="1">
    <location>
        <begin position="99"/>
        <end position="294"/>
    </location>
</feature>
<keyword evidence="2" id="KW-0378">Hydrolase</keyword>
<dbReference type="PANTHER" id="PTHR22946">
    <property type="entry name" value="DIENELACTONE HYDROLASE DOMAIN-CONTAINING PROTEIN-RELATED"/>
    <property type="match status" value="1"/>
</dbReference>
<evidence type="ECO:0000313" key="3">
    <source>
        <dbReference type="Proteomes" id="UP001263852"/>
    </source>
</evidence>
<dbReference type="PROSITE" id="PS51257">
    <property type="entry name" value="PROKAR_LIPOPROTEIN"/>
    <property type="match status" value="1"/>
</dbReference>